<keyword evidence="10" id="KW-0547">Nucleotide-binding</keyword>
<evidence type="ECO:0000313" key="23">
    <source>
        <dbReference type="Ensembl" id="ENSSFOP00015027056.2"/>
    </source>
</evidence>
<evidence type="ECO:0000256" key="11">
    <source>
        <dbReference type="ARBA" id="ARBA00022801"/>
    </source>
</evidence>
<dbReference type="FunFam" id="3.40.50.300:FF:001233">
    <property type="entry name" value="Probable ATP-dependent RNA helicase DDX58"/>
    <property type="match status" value="1"/>
</dbReference>
<dbReference type="PANTHER" id="PTHR14074:SF16">
    <property type="entry name" value="ANTIVIRAL INNATE IMMUNE RESPONSE RECEPTOR RIG-I"/>
    <property type="match status" value="1"/>
</dbReference>
<protein>
    <recommendedName>
        <fullName evidence="3">RNA helicase</fullName>
        <ecNumber evidence="3">3.6.4.13</ecNumber>
    </recommendedName>
</protein>
<dbReference type="FunFam" id="2.170.150.30:FF:000001">
    <property type="entry name" value="Probable ATP-dependent RNA helicase DDX58"/>
    <property type="match status" value="1"/>
</dbReference>
<dbReference type="InterPro" id="IPR011545">
    <property type="entry name" value="DEAD/DEAH_box_helicase_dom"/>
</dbReference>
<reference evidence="23" key="2">
    <citation type="submission" date="2025-08" db="UniProtKB">
        <authorList>
            <consortium name="Ensembl"/>
        </authorList>
    </citation>
    <scope>IDENTIFICATION</scope>
</reference>
<dbReference type="Pfam" id="PF00271">
    <property type="entry name" value="Helicase_C"/>
    <property type="match status" value="1"/>
</dbReference>
<reference evidence="23 24" key="1">
    <citation type="submission" date="2019-04" db="EMBL/GenBank/DDBJ databases">
        <authorList>
            <consortium name="Wellcome Sanger Institute Data Sharing"/>
        </authorList>
    </citation>
    <scope>NUCLEOTIDE SEQUENCE [LARGE SCALE GENOMIC DNA]</scope>
</reference>
<keyword evidence="9" id="KW-0677">Repeat</keyword>
<keyword evidence="13" id="KW-0862">Zinc</keyword>
<evidence type="ECO:0000256" key="17">
    <source>
        <dbReference type="ARBA" id="ARBA00022884"/>
    </source>
</evidence>
<dbReference type="CDD" id="cd08817">
    <property type="entry name" value="CARD_RIG-I_r2"/>
    <property type="match status" value="1"/>
</dbReference>
<accession>A0A8C9S2E9</accession>
<keyword evidence="6" id="KW-0597">Phosphoprotein</keyword>
<evidence type="ECO:0000259" key="20">
    <source>
        <dbReference type="PROSITE" id="PS51192"/>
    </source>
</evidence>
<dbReference type="InterPro" id="IPR011029">
    <property type="entry name" value="DEATH-like_dom_sf"/>
</dbReference>
<dbReference type="Ensembl" id="ENSSFOT00015027364.2">
    <property type="protein sequence ID" value="ENSSFOP00015027056.2"/>
    <property type="gene ID" value="ENSSFOG00015017386.2"/>
</dbReference>
<dbReference type="GO" id="GO:0003724">
    <property type="term" value="F:RNA helicase activity"/>
    <property type="evidence" value="ECO:0007669"/>
    <property type="project" value="UniProtKB-EC"/>
</dbReference>
<dbReference type="InterPro" id="IPR021673">
    <property type="entry name" value="RLR_CTR"/>
</dbReference>
<comment type="similarity">
    <text evidence="2">Belongs to the helicase family. RLR subfamily.</text>
</comment>
<evidence type="ECO:0000256" key="8">
    <source>
        <dbReference type="ARBA" id="ARBA00022723"/>
    </source>
</evidence>
<proteinExistence type="inferred from homology"/>
<dbReference type="InterPro" id="IPR038557">
    <property type="entry name" value="RLR_C_sf"/>
</dbReference>
<dbReference type="GO" id="GO:0008270">
    <property type="term" value="F:zinc ion binding"/>
    <property type="evidence" value="ECO:0007669"/>
    <property type="project" value="TreeGrafter"/>
</dbReference>
<dbReference type="GO" id="GO:0003727">
    <property type="term" value="F:single-stranded RNA binding"/>
    <property type="evidence" value="ECO:0007669"/>
    <property type="project" value="TreeGrafter"/>
</dbReference>
<evidence type="ECO:0000256" key="16">
    <source>
        <dbReference type="ARBA" id="ARBA00022859"/>
    </source>
</evidence>
<dbReference type="PROSITE" id="PS51789">
    <property type="entry name" value="RLR_CTR"/>
    <property type="match status" value="1"/>
</dbReference>
<keyword evidence="14" id="KW-0067">ATP-binding</keyword>
<evidence type="ECO:0000256" key="2">
    <source>
        <dbReference type="ARBA" id="ARBA00006866"/>
    </source>
</evidence>
<dbReference type="EC" id="3.6.4.13" evidence="3"/>
<evidence type="ECO:0000256" key="10">
    <source>
        <dbReference type="ARBA" id="ARBA00022741"/>
    </source>
</evidence>
<dbReference type="GO" id="GO:0003725">
    <property type="term" value="F:double-stranded RNA binding"/>
    <property type="evidence" value="ECO:0007669"/>
    <property type="project" value="TreeGrafter"/>
</dbReference>
<dbReference type="CDD" id="cd15805">
    <property type="entry name" value="RIG-I_C"/>
    <property type="match status" value="1"/>
</dbReference>
<dbReference type="GO" id="GO:0140374">
    <property type="term" value="P:antiviral innate immune response"/>
    <property type="evidence" value="ECO:0007669"/>
    <property type="project" value="TreeGrafter"/>
</dbReference>
<dbReference type="PROSITE" id="PS51194">
    <property type="entry name" value="HELICASE_CTER"/>
    <property type="match status" value="1"/>
</dbReference>
<dbReference type="AlphaFoldDB" id="A0A8C9S2E9"/>
<dbReference type="InterPro" id="IPR051363">
    <property type="entry name" value="RLR_Helicase"/>
</dbReference>
<dbReference type="PROSITE" id="PS51192">
    <property type="entry name" value="HELICASE_ATP_BIND_1"/>
    <property type="match status" value="1"/>
</dbReference>
<dbReference type="GO" id="GO:0005524">
    <property type="term" value="F:ATP binding"/>
    <property type="evidence" value="ECO:0007669"/>
    <property type="project" value="UniProtKB-KW"/>
</dbReference>
<dbReference type="SMART" id="SM00487">
    <property type="entry name" value="DEXDc"/>
    <property type="match status" value="1"/>
</dbReference>
<comment type="subcellular location">
    <subcellularLocation>
        <location evidence="1">Cytoplasm</location>
    </subcellularLocation>
</comment>
<evidence type="ECO:0000256" key="12">
    <source>
        <dbReference type="ARBA" id="ARBA00022806"/>
    </source>
</evidence>
<evidence type="ECO:0000256" key="18">
    <source>
        <dbReference type="ARBA" id="ARBA00023118"/>
    </source>
</evidence>
<keyword evidence="8" id="KW-0479">Metal-binding</keyword>
<feature type="domain" description="RLR CTR" evidence="22">
    <location>
        <begin position="806"/>
        <end position="935"/>
    </location>
</feature>
<dbReference type="CDD" id="cd12090">
    <property type="entry name" value="MDA5_ID"/>
    <property type="match status" value="1"/>
</dbReference>
<gene>
    <name evidence="23" type="primary">RIGI</name>
</gene>
<keyword evidence="11" id="KW-0378">Hydrolase</keyword>
<dbReference type="Pfam" id="PF11648">
    <property type="entry name" value="RIG-I_C-RD"/>
    <property type="match status" value="1"/>
</dbReference>
<feature type="domain" description="Helicase C-terminal" evidence="21">
    <location>
        <begin position="621"/>
        <end position="791"/>
    </location>
</feature>
<comment type="catalytic activity">
    <reaction evidence="19">
        <text>ATP + H2O = ADP + phosphate + H(+)</text>
        <dbReference type="Rhea" id="RHEA:13065"/>
        <dbReference type="ChEBI" id="CHEBI:15377"/>
        <dbReference type="ChEBI" id="CHEBI:15378"/>
        <dbReference type="ChEBI" id="CHEBI:30616"/>
        <dbReference type="ChEBI" id="CHEBI:43474"/>
        <dbReference type="ChEBI" id="CHEBI:456216"/>
        <dbReference type="EC" id="3.6.4.13"/>
    </reaction>
    <physiologicalReaction direction="left-to-right" evidence="19">
        <dbReference type="Rhea" id="RHEA:13066"/>
    </physiologicalReaction>
</comment>
<organism evidence="23 24">
    <name type="scientific">Scleropages formosus</name>
    <name type="common">Asian bonytongue</name>
    <name type="synonym">Osteoglossum formosum</name>
    <dbReference type="NCBI Taxonomy" id="113540"/>
    <lineage>
        <taxon>Eukaryota</taxon>
        <taxon>Metazoa</taxon>
        <taxon>Chordata</taxon>
        <taxon>Craniata</taxon>
        <taxon>Vertebrata</taxon>
        <taxon>Euteleostomi</taxon>
        <taxon>Actinopterygii</taxon>
        <taxon>Neopterygii</taxon>
        <taxon>Teleostei</taxon>
        <taxon>Osteoglossocephala</taxon>
        <taxon>Osteoglossomorpha</taxon>
        <taxon>Osteoglossiformes</taxon>
        <taxon>Osteoglossidae</taxon>
        <taxon>Scleropages</taxon>
    </lineage>
</organism>
<keyword evidence="4" id="KW-0963">Cytoplasm</keyword>
<evidence type="ECO:0000256" key="1">
    <source>
        <dbReference type="ARBA" id="ARBA00004496"/>
    </source>
</evidence>
<evidence type="ECO:0000313" key="24">
    <source>
        <dbReference type="Proteomes" id="UP000694397"/>
    </source>
</evidence>
<keyword evidence="17" id="KW-0694">RNA-binding</keyword>
<dbReference type="GO" id="GO:0002753">
    <property type="term" value="P:cytoplasmic pattern recognition receptor signaling pathway"/>
    <property type="evidence" value="ECO:0007669"/>
    <property type="project" value="TreeGrafter"/>
</dbReference>
<dbReference type="PANTHER" id="PTHR14074">
    <property type="entry name" value="HELICASE WITH DEATH DOMAIN-RELATED"/>
    <property type="match status" value="1"/>
</dbReference>
<dbReference type="InterPro" id="IPR041204">
    <property type="entry name" value="RIG-I-like_C"/>
</dbReference>
<evidence type="ECO:0000256" key="3">
    <source>
        <dbReference type="ARBA" id="ARBA00012552"/>
    </source>
</evidence>
<dbReference type="Pfam" id="PF00270">
    <property type="entry name" value="DEAD"/>
    <property type="match status" value="1"/>
</dbReference>
<dbReference type="SMART" id="SM00490">
    <property type="entry name" value="HELICc"/>
    <property type="match status" value="1"/>
</dbReference>
<evidence type="ECO:0000256" key="9">
    <source>
        <dbReference type="ARBA" id="ARBA00022737"/>
    </source>
</evidence>
<evidence type="ECO:0000256" key="19">
    <source>
        <dbReference type="ARBA" id="ARBA00049390"/>
    </source>
</evidence>
<dbReference type="GeneTree" id="ENSGT00940000153173"/>
<dbReference type="Gene3D" id="2.170.150.30">
    <property type="entry name" value="RIG-I-like receptor, C-terminal regulatory domain"/>
    <property type="match status" value="1"/>
</dbReference>
<dbReference type="SUPFAM" id="SSF52540">
    <property type="entry name" value="P-loop containing nucleoside triphosphate hydrolases"/>
    <property type="match status" value="1"/>
</dbReference>
<dbReference type="Proteomes" id="UP000694397">
    <property type="component" value="Chromosome 3"/>
</dbReference>
<dbReference type="InterPro" id="IPR042145">
    <property type="entry name" value="CARD_RIG-I_r2"/>
</dbReference>
<keyword evidence="5" id="KW-1017">Isopeptide bond</keyword>
<dbReference type="Pfam" id="PF16739">
    <property type="entry name" value="CARD_2"/>
    <property type="match status" value="2"/>
</dbReference>
<name>A0A8C9S2E9_SCLFO</name>
<keyword evidence="16" id="KW-0391">Immunity</keyword>
<evidence type="ECO:0000259" key="21">
    <source>
        <dbReference type="PROSITE" id="PS51194"/>
    </source>
</evidence>
<evidence type="ECO:0000256" key="13">
    <source>
        <dbReference type="ARBA" id="ARBA00022833"/>
    </source>
</evidence>
<keyword evidence="15" id="KW-0832">Ubl conjugation</keyword>
<keyword evidence="12" id="KW-0347">Helicase</keyword>
<evidence type="ECO:0000256" key="15">
    <source>
        <dbReference type="ARBA" id="ARBA00022843"/>
    </source>
</evidence>
<dbReference type="Pfam" id="PF18119">
    <property type="entry name" value="RIG-I_C"/>
    <property type="match status" value="1"/>
</dbReference>
<dbReference type="InterPro" id="IPR001650">
    <property type="entry name" value="Helicase_C-like"/>
</dbReference>
<dbReference type="RefSeq" id="XP_018594052.2">
    <property type="nucleotide sequence ID" value="XM_018738536.2"/>
</dbReference>
<dbReference type="OrthoDB" id="416741at2759"/>
<dbReference type="InterPro" id="IPR027417">
    <property type="entry name" value="P-loop_NTPase"/>
</dbReference>
<dbReference type="InterPro" id="IPR031964">
    <property type="entry name" value="CARD_dom"/>
</dbReference>
<dbReference type="InterPro" id="IPR014001">
    <property type="entry name" value="Helicase_ATP-bd"/>
</dbReference>
<dbReference type="GO" id="GO:0016787">
    <property type="term" value="F:hydrolase activity"/>
    <property type="evidence" value="ECO:0007669"/>
    <property type="project" value="UniProtKB-KW"/>
</dbReference>
<dbReference type="Gene3D" id="1.10.533.10">
    <property type="entry name" value="Death Domain, Fas"/>
    <property type="match status" value="2"/>
</dbReference>
<keyword evidence="24" id="KW-1185">Reference proteome</keyword>
<keyword evidence="18" id="KW-0051">Antiviral defense</keyword>
<keyword evidence="7" id="KW-0399">Innate immunity</keyword>
<evidence type="ECO:0000259" key="22">
    <source>
        <dbReference type="PROSITE" id="PS51789"/>
    </source>
</evidence>
<evidence type="ECO:0000256" key="6">
    <source>
        <dbReference type="ARBA" id="ARBA00022553"/>
    </source>
</evidence>
<reference evidence="23" key="3">
    <citation type="submission" date="2025-09" db="UniProtKB">
        <authorList>
            <consortium name="Ensembl"/>
        </authorList>
    </citation>
    <scope>IDENTIFICATION</scope>
</reference>
<sequence length="936" mass="107718">MYELEVENLKRFSGYIAQIIRPSNMRGFMSLYLDPGEMERILSEERSSVTCAAKMLLEKMWTLQEQGWFRSFLDHLLAGEYTGLHKAIEEWNFEKIEQMTPHKKLLERIEASFTNQIKPVEILTYMTECFTPRECEEIRATDEQKGHIAASEKLTECLKRSDKSNWFKLLILALQRCNYDTALQLLDPETDGNKAVQEIDMSEEVRTLSFQYKEESDVNSLVKSANHIIHAKNEAEAVLDAELGPSKTKGQKILRNYQRELAEPAFDGKNTIVCAPTGCGKTLVALAICEDHLKTRREKNAKIVFLATKVEVFAQQLKEFSDYFSSTDDDVRIRGICGDMDEKTPMKVIAENNDIIVLTPQILLNALNKGELPSLSIFTLLIFDECHNTTGKHPYNMLMASYLDSKLNERGEPLPQIVGLTASVGIGTFKNQQEAENNICQLCANLDVTVISTVEQNKEELMSFVHIPEKDFYAVEKRPNDPFVSIIKDIMSTIESHARRTYDIESLSNIPHNEQGTQKYEQWIVDVQKKCCVLQMDDKEEESRVCRALFNYTEHLRKYNDALIINEDARTKDALNYLDSFFQQVRQAGFDETEQKLTAYFDAQHKHLNDLSQRMDGENPKLKRLIYILNELYRLNDKTRTLLFVKTRALAEALKNWIEETESLKYLKPSILIGRKTDTKGFGMTPTSKKGVLESFKSSDHSNILIATSVADEGIDIPQCNLVLMYEYIGNVVKMVQVRGRGRAEGSKCIFVSSKTEWVEKEKLNMHQEKIVDEAVANLQQSKDLMLTKIAVFQKEDKAKRDYIKSIPVRPRDEDRYRLVCSKCKQFACFSDDLRLLEESHHIVLDRRFFERCQTKPHGKPISFLGITKKMKVFCGLCRHDWGLTATYMNIDDLPLIKVKSFVLENCATKQQYKCTKWTEVPFSIKTFDIAEIESL</sequence>
<feature type="domain" description="Helicase ATP-binding" evidence="20">
    <location>
        <begin position="262"/>
        <end position="442"/>
    </location>
</feature>
<dbReference type="GeneID" id="108926073"/>
<dbReference type="Gene3D" id="1.20.1320.30">
    <property type="match status" value="1"/>
</dbReference>
<dbReference type="Gene3D" id="3.40.50.300">
    <property type="entry name" value="P-loop containing nucleotide triphosphate hydrolases"/>
    <property type="match status" value="2"/>
</dbReference>
<evidence type="ECO:0000256" key="14">
    <source>
        <dbReference type="ARBA" id="ARBA00022840"/>
    </source>
</evidence>
<evidence type="ECO:0000256" key="4">
    <source>
        <dbReference type="ARBA" id="ARBA00022490"/>
    </source>
</evidence>
<dbReference type="GO" id="GO:0005737">
    <property type="term" value="C:cytoplasm"/>
    <property type="evidence" value="ECO:0007669"/>
    <property type="project" value="UniProtKB-SubCell"/>
</dbReference>
<evidence type="ECO:0000256" key="7">
    <source>
        <dbReference type="ARBA" id="ARBA00022588"/>
    </source>
</evidence>
<evidence type="ECO:0000256" key="5">
    <source>
        <dbReference type="ARBA" id="ARBA00022499"/>
    </source>
</evidence>